<evidence type="ECO:0000313" key="1">
    <source>
        <dbReference type="EMBL" id="NJW51645.1"/>
    </source>
</evidence>
<dbReference type="Proteomes" id="UP000703674">
    <property type="component" value="Unassembled WGS sequence"/>
</dbReference>
<dbReference type="Pfam" id="PF06293">
    <property type="entry name" value="Kdo"/>
    <property type="match status" value="1"/>
</dbReference>
<organism evidence="1 2">
    <name type="scientific">Salinimicrobium oceani</name>
    <dbReference type="NCBI Taxonomy" id="2722702"/>
    <lineage>
        <taxon>Bacteria</taxon>
        <taxon>Pseudomonadati</taxon>
        <taxon>Bacteroidota</taxon>
        <taxon>Flavobacteriia</taxon>
        <taxon>Flavobacteriales</taxon>
        <taxon>Flavobacteriaceae</taxon>
        <taxon>Salinimicrobium</taxon>
    </lineage>
</organism>
<reference evidence="1 2" key="1">
    <citation type="submission" date="2020-03" db="EMBL/GenBank/DDBJ databases">
        <title>Salinimicrobium sp. nov, isolated from SCS.</title>
        <authorList>
            <person name="Cao W.R."/>
        </authorList>
    </citation>
    <scope>NUCLEOTIDE SEQUENCE [LARGE SCALE GENOMIC DNA]</scope>
    <source>
        <strain evidence="2">J15B91</strain>
    </source>
</reference>
<dbReference type="EMBL" id="JAAVJR010000001">
    <property type="protein sequence ID" value="NJW51645.1"/>
    <property type="molecule type" value="Genomic_DNA"/>
</dbReference>
<comment type="caution">
    <text evidence="1">The sequence shown here is derived from an EMBL/GenBank/DDBJ whole genome shotgun (WGS) entry which is preliminary data.</text>
</comment>
<proteinExistence type="predicted"/>
<protein>
    <submittedName>
        <fullName evidence="1">Kdo domain containing protein</fullName>
    </submittedName>
</protein>
<name>A0ABX1CUS6_9FLAO</name>
<sequence length="249" mass="29859">MKLTLSPSYSSWKDKIYKILDEFGKKGEVIKDGRNQLKLFQVEGEVVNVKSFRIPNFINKVVYKYFLKSKARRSFENANYLLEHGIGTPAPIGYVEEDGIFFGRSYYFSKQVPYDLTYRELIHEPDYPDHEKILRAFTRFTYQLHENKIEFKDHSPGNTLIQLNGGDYKFFLVDLNRMNFKTMNFEARMRNFHRITPMKHMVEVMANEYSKLIKESEAEVFDKMWFYIQQFQQKARRKQEMKKMLGLKK</sequence>
<accession>A0ABX1CUS6</accession>
<keyword evidence="2" id="KW-1185">Reference proteome</keyword>
<dbReference type="RefSeq" id="WP_168136797.1">
    <property type="nucleotide sequence ID" value="NZ_JAAVJR010000001.1"/>
</dbReference>
<gene>
    <name evidence="1" type="ORF">HC175_01785</name>
</gene>
<evidence type="ECO:0000313" key="2">
    <source>
        <dbReference type="Proteomes" id="UP000703674"/>
    </source>
</evidence>